<organism evidence="1 2">
    <name type="scientific">Elizabethkingia ursingii</name>
    <dbReference type="NCBI Taxonomy" id="1756150"/>
    <lineage>
        <taxon>Bacteria</taxon>
        <taxon>Pseudomonadati</taxon>
        <taxon>Bacteroidota</taxon>
        <taxon>Flavobacteriia</taxon>
        <taxon>Flavobacteriales</taxon>
        <taxon>Weeksellaceae</taxon>
        <taxon>Elizabethkingia</taxon>
    </lineage>
</organism>
<dbReference type="EMBL" id="MAIC01000016">
    <property type="protein sequence ID" value="OPB73640.1"/>
    <property type="molecule type" value="Genomic_DNA"/>
</dbReference>
<proteinExistence type="predicted"/>
<evidence type="ECO:0000313" key="2">
    <source>
        <dbReference type="Proteomes" id="UP000190816"/>
    </source>
</evidence>
<name>A0AAJ3NAU5_9FLAO</name>
<dbReference type="KEGG" id="ego:BBD34_04820"/>
<accession>A0AAJ3NAU5</accession>
<evidence type="ECO:0000313" key="1">
    <source>
        <dbReference type="EMBL" id="OPB73640.1"/>
    </source>
</evidence>
<dbReference type="Proteomes" id="UP000190816">
    <property type="component" value="Unassembled WGS sequence"/>
</dbReference>
<dbReference type="AlphaFoldDB" id="A0AAJ3NAU5"/>
<reference evidence="1 2" key="1">
    <citation type="submission" date="2016-06" db="EMBL/GenBank/DDBJ databases">
        <authorList>
            <person name="Nicholson A.C."/>
        </authorList>
    </citation>
    <scope>NUCLEOTIDE SEQUENCE [LARGE SCALE GENOMIC DNA]</scope>
    <source>
        <strain evidence="1 2">G4123</strain>
    </source>
</reference>
<comment type="caution">
    <text evidence="1">The sequence shown here is derived from an EMBL/GenBank/DDBJ whole genome shotgun (WGS) entry which is preliminary data.</text>
</comment>
<gene>
    <name evidence="1" type="ORF">BAY32_11400</name>
</gene>
<sequence>MQNKKLITLMDFVLNIDEIVPEVNNFKKLVAIENYAKFLKERINLGMFFPCDKHGNLLKKPNNYELWKALHEEEGSTIGFIEHEEYLEASSKVIFEDFFVGSDTWPGRESQIALYHKSRKWSVAQITPEFIWDRTNEFTLEDITIHSPYRDIYTFTPAAINKFLLNTI</sequence>
<protein>
    <submittedName>
        <fullName evidence="1">Uncharacterized protein</fullName>
    </submittedName>
</protein>